<feature type="compositionally biased region" description="Acidic residues" evidence="1">
    <location>
        <begin position="1"/>
        <end position="46"/>
    </location>
</feature>
<name>A0A819ZKG2_9BILA</name>
<comment type="caution">
    <text evidence="2">The sequence shown here is derived from an EMBL/GenBank/DDBJ whole genome shotgun (WGS) entry which is preliminary data.</text>
</comment>
<protein>
    <submittedName>
        <fullName evidence="2">Uncharacterized protein</fullName>
    </submittedName>
</protein>
<accession>A0A819ZKG2</accession>
<sequence length="83" mass="9587">MEGEQEGMEGEEEGMEGEEEEGTEDEEEVEECEEEEGTEGQEEDDNFTMYSYDIVNHDSFDTDNDSVDEWVNVANDHKNDIDH</sequence>
<dbReference type="AlphaFoldDB" id="A0A819ZKG2"/>
<reference evidence="2" key="1">
    <citation type="submission" date="2021-02" db="EMBL/GenBank/DDBJ databases">
        <authorList>
            <person name="Nowell W R."/>
        </authorList>
    </citation>
    <scope>NUCLEOTIDE SEQUENCE</scope>
</reference>
<proteinExistence type="predicted"/>
<evidence type="ECO:0000313" key="3">
    <source>
        <dbReference type="Proteomes" id="UP000663868"/>
    </source>
</evidence>
<dbReference type="EMBL" id="CAJOBB010006547">
    <property type="protein sequence ID" value="CAF4164134.1"/>
    <property type="molecule type" value="Genomic_DNA"/>
</dbReference>
<evidence type="ECO:0000313" key="2">
    <source>
        <dbReference type="EMBL" id="CAF4164134.1"/>
    </source>
</evidence>
<feature type="region of interest" description="Disordered" evidence="1">
    <location>
        <begin position="1"/>
        <end position="66"/>
    </location>
</feature>
<organism evidence="2 3">
    <name type="scientific">Adineta steineri</name>
    <dbReference type="NCBI Taxonomy" id="433720"/>
    <lineage>
        <taxon>Eukaryota</taxon>
        <taxon>Metazoa</taxon>
        <taxon>Spiralia</taxon>
        <taxon>Gnathifera</taxon>
        <taxon>Rotifera</taxon>
        <taxon>Eurotatoria</taxon>
        <taxon>Bdelloidea</taxon>
        <taxon>Adinetida</taxon>
        <taxon>Adinetidae</taxon>
        <taxon>Adineta</taxon>
    </lineage>
</organism>
<evidence type="ECO:0000256" key="1">
    <source>
        <dbReference type="SAM" id="MobiDB-lite"/>
    </source>
</evidence>
<gene>
    <name evidence="2" type="ORF">KXQ929_LOCUS37990</name>
</gene>
<dbReference type="Proteomes" id="UP000663868">
    <property type="component" value="Unassembled WGS sequence"/>
</dbReference>